<comment type="caution">
    <text evidence="1">The sequence shown here is derived from an EMBL/GenBank/DDBJ whole genome shotgun (WGS) entry which is preliminary data.</text>
</comment>
<dbReference type="AlphaFoldDB" id="A0A3M8DAR6"/>
<dbReference type="OrthoDB" id="8905724at2"/>
<dbReference type="Proteomes" id="UP000271031">
    <property type="component" value="Unassembled WGS sequence"/>
</dbReference>
<evidence type="ECO:0000313" key="1">
    <source>
        <dbReference type="EMBL" id="RNB85144.1"/>
    </source>
</evidence>
<accession>A0A3M8DAR6</accession>
<dbReference type="RefSeq" id="WP_122919629.1">
    <property type="nucleotide sequence ID" value="NZ_RHHQ01000015.1"/>
</dbReference>
<keyword evidence="2" id="KW-1185">Reference proteome</keyword>
<dbReference type="EMBL" id="RHHQ01000015">
    <property type="protein sequence ID" value="RNB85144.1"/>
    <property type="molecule type" value="Genomic_DNA"/>
</dbReference>
<protein>
    <submittedName>
        <fullName evidence="1">Uncharacterized protein</fullName>
    </submittedName>
</protein>
<dbReference type="Gene3D" id="2.40.30.10">
    <property type="entry name" value="Translation factors"/>
    <property type="match status" value="1"/>
</dbReference>
<organism evidence="1 2">
    <name type="scientific">Brevibacillus fluminis</name>
    <dbReference type="NCBI Taxonomy" id="511487"/>
    <lineage>
        <taxon>Bacteria</taxon>
        <taxon>Bacillati</taxon>
        <taxon>Bacillota</taxon>
        <taxon>Bacilli</taxon>
        <taxon>Bacillales</taxon>
        <taxon>Paenibacillaceae</taxon>
        <taxon>Brevibacillus</taxon>
    </lineage>
</organism>
<sequence length="133" mass="15372">MWIPYETIRKHPADFRITYTFFTEAEGGRKNPVFQGLRCDFSYAGDDVQKDGLFAIHPEFEDKNGEVIMDNTIPVSGKGTARMWILFPEMRREVHLERIKVGVRGFFMEGPRKIASIEVIELVGLRENAHLIK</sequence>
<evidence type="ECO:0000313" key="2">
    <source>
        <dbReference type="Proteomes" id="UP000271031"/>
    </source>
</evidence>
<reference evidence="1 2" key="1">
    <citation type="submission" date="2018-10" db="EMBL/GenBank/DDBJ databases">
        <title>Phylogenomics of Brevibacillus.</title>
        <authorList>
            <person name="Dunlap C."/>
        </authorList>
    </citation>
    <scope>NUCLEOTIDE SEQUENCE [LARGE SCALE GENOMIC DNA]</scope>
    <source>
        <strain evidence="1 2">JCM 15716</strain>
    </source>
</reference>
<gene>
    <name evidence="1" type="ORF">EDM56_19750</name>
</gene>
<proteinExistence type="predicted"/>
<name>A0A3M8DAR6_9BACL</name>